<proteinExistence type="predicted"/>
<organism evidence="2 3">
    <name type="scientific">Nocardioides psychrotolerans</name>
    <dbReference type="NCBI Taxonomy" id="1005945"/>
    <lineage>
        <taxon>Bacteria</taxon>
        <taxon>Bacillati</taxon>
        <taxon>Actinomycetota</taxon>
        <taxon>Actinomycetes</taxon>
        <taxon>Propionibacteriales</taxon>
        <taxon>Nocardioidaceae</taxon>
        <taxon>Nocardioides</taxon>
    </lineage>
</organism>
<accession>A0A1I3QZS2</accession>
<evidence type="ECO:0000313" key="3">
    <source>
        <dbReference type="Proteomes" id="UP000198649"/>
    </source>
</evidence>
<dbReference type="RefSeq" id="WP_091117446.1">
    <property type="nucleotide sequence ID" value="NZ_BKAF01000041.1"/>
</dbReference>
<dbReference type="AlphaFoldDB" id="A0A1I3QZS2"/>
<keyword evidence="1" id="KW-0472">Membrane</keyword>
<dbReference type="InterPro" id="IPR021354">
    <property type="entry name" value="DUF2975"/>
</dbReference>
<sequence>MGNLTIQALRAVLEVRAPLLLIVVLGIVTTQVVMFCLWRLVTMVRRGTVFSDAAFRFVDIMIAAVVSASALMFLLGVVLAPGEAVAPGVVLLIGGAATVLGGIALVIVVMRSLLAPAVAREAEASHLRAELDEVI</sequence>
<evidence type="ECO:0000313" key="2">
    <source>
        <dbReference type="EMBL" id="SFJ39714.1"/>
    </source>
</evidence>
<feature type="transmembrane region" description="Helical" evidence="1">
    <location>
        <begin position="85"/>
        <end position="110"/>
    </location>
</feature>
<evidence type="ECO:0000256" key="1">
    <source>
        <dbReference type="SAM" id="Phobius"/>
    </source>
</evidence>
<gene>
    <name evidence="2" type="ORF">SAMN05216561_1294</name>
</gene>
<protein>
    <recommendedName>
        <fullName evidence="4">DUF2975 domain-containing protein</fullName>
    </recommendedName>
</protein>
<keyword evidence="3" id="KW-1185">Reference proteome</keyword>
<dbReference type="Pfam" id="PF11188">
    <property type="entry name" value="DUF2975"/>
    <property type="match status" value="1"/>
</dbReference>
<name>A0A1I3QZS2_9ACTN</name>
<dbReference type="OrthoDB" id="3240470at2"/>
<feature type="transmembrane region" description="Helical" evidence="1">
    <location>
        <begin position="53"/>
        <end position="79"/>
    </location>
</feature>
<dbReference type="STRING" id="1005945.SAMN05216561_1294"/>
<keyword evidence="1" id="KW-0812">Transmembrane</keyword>
<keyword evidence="1" id="KW-1133">Transmembrane helix</keyword>
<dbReference type="Proteomes" id="UP000198649">
    <property type="component" value="Unassembled WGS sequence"/>
</dbReference>
<reference evidence="2 3" key="1">
    <citation type="submission" date="2016-10" db="EMBL/GenBank/DDBJ databases">
        <authorList>
            <person name="de Groot N.N."/>
        </authorList>
    </citation>
    <scope>NUCLEOTIDE SEQUENCE [LARGE SCALE GENOMIC DNA]</scope>
    <source>
        <strain evidence="2 3">CGMCC 1.11156</strain>
    </source>
</reference>
<feature type="transmembrane region" description="Helical" evidence="1">
    <location>
        <begin position="20"/>
        <end position="41"/>
    </location>
</feature>
<dbReference type="EMBL" id="FOQG01000029">
    <property type="protein sequence ID" value="SFJ39714.1"/>
    <property type="molecule type" value="Genomic_DNA"/>
</dbReference>
<evidence type="ECO:0008006" key="4">
    <source>
        <dbReference type="Google" id="ProtNLM"/>
    </source>
</evidence>